<protein>
    <submittedName>
        <fullName evidence="1">Uncharacterized protein</fullName>
    </submittedName>
</protein>
<gene>
    <name evidence="1" type="ORF">NX722_28370</name>
</gene>
<proteinExistence type="predicted"/>
<sequence>MDHKKAGTIRLSYTRADGVKVTKDYQAEFNDATFSGDVSSLTGTFRGTLTADAINAVKNVTIAGNSVARSFYVYHPNPINVHTDGYQVLSSIAFNIPSGIATSRITAIARATFRLNIDHGSWNASEIKKIMHFRTVMNGVVVDSFDSRVAMFTQKYKHVPNPLLQFNIVAPCSVGLNSLSVQMFVSNSGPNIYPTCTNREFVVDVVFK</sequence>
<reference evidence="1 2" key="1">
    <citation type="submission" date="2022-10" db="EMBL/GenBank/DDBJ databases">
        <title>High-quality genome sequences of two octocoral-associated bacteria, Endozoicomonas euniceicola EF212 and Endozoicomonas gorgoniicola PS125.</title>
        <authorList>
            <person name="Chiou Y.-J."/>
            <person name="Chen Y.-H."/>
        </authorList>
    </citation>
    <scope>NUCLEOTIDE SEQUENCE [LARGE SCALE GENOMIC DNA]</scope>
    <source>
        <strain evidence="1 2">PS125</strain>
    </source>
</reference>
<name>A0ABT3N4C3_9GAMM</name>
<evidence type="ECO:0000313" key="1">
    <source>
        <dbReference type="EMBL" id="MCW7556482.1"/>
    </source>
</evidence>
<comment type="caution">
    <text evidence="1">The sequence shown here is derived from an EMBL/GenBank/DDBJ whole genome shotgun (WGS) entry which is preliminary data.</text>
</comment>
<accession>A0ABT3N4C3</accession>
<dbReference type="EMBL" id="JAPFCC010000002">
    <property type="protein sequence ID" value="MCW7556482.1"/>
    <property type="molecule type" value="Genomic_DNA"/>
</dbReference>
<evidence type="ECO:0000313" key="2">
    <source>
        <dbReference type="Proteomes" id="UP001209854"/>
    </source>
</evidence>
<organism evidence="1 2">
    <name type="scientific">Endozoicomonas gorgoniicola</name>
    <dbReference type="NCBI Taxonomy" id="1234144"/>
    <lineage>
        <taxon>Bacteria</taxon>
        <taxon>Pseudomonadati</taxon>
        <taxon>Pseudomonadota</taxon>
        <taxon>Gammaproteobacteria</taxon>
        <taxon>Oceanospirillales</taxon>
        <taxon>Endozoicomonadaceae</taxon>
        <taxon>Endozoicomonas</taxon>
    </lineage>
</organism>
<dbReference type="Proteomes" id="UP001209854">
    <property type="component" value="Unassembled WGS sequence"/>
</dbReference>
<keyword evidence="2" id="KW-1185">Reference proteome</keyword>
<dbReference type="RefSeq" id="WP_262568783.1">
    <property type="nucleotide sequence ID" value="NZ_CP103299.1"/>
</dbReference>